<organism evidence="3 4">
    <name type="scientific">Niallia oryzisoli</name>
    <dbReference type="NCBI Taxonomy" id="1737571"/>
    <lineage>
        <taxon>Bacteria</taxon>
        <taxon>Bacillati</taxon>
        <taxon>Bacillota</taxon>
        <taxon>Bacilli</taxon>
        <taxon>Bacillales</taxon>
        <taxon>Bacillaceae</taxon>
        <taxon>Niallia</taxon>
    </lineage>
</organism>
<dbReference type="RefSeq" id="WP_338449598.1">
    <property type="nucleotide sequence ID" value="NZ_CP137640.1"/>
</dbReference>
<gene>
    <name evidence="3" type="ORF">R4Z09_26055</name>
</gene>
<accession>A0ABZ2CBK4</accession>
<evidence type="ECO:0000313" key="4">
    <source>
        <dbReference type="Proteomes" id="UP001357223"/>
    </source>
</evidence>
<feature type="region of interest" description="Disordered" evidence="1">
    <location>
        <begin position="24"/>
        <end position="96"/>
    </location>
</feature>
<feature type="compositionally biased region" description="Basic and acidic residues" evidence="1">
    <location>
        <begin position="48"/>
        <end position="73"/>
    </location>
</feature>
<dbReference type="Proteomes" id="UP001357223">
    <property type="component" value="Chromosome"/>
</dbReference>
<name>A0ABZ2CBK4_9BACI</name>
<keyword evidence="2" id="KW-0732">Signal</keyword>
<dbReference type="PROSITE" id="PS51257">
    <property type="entry name" value="PROKAR_LIPOPROTEIN"/>
    <property type="match status" value="1"/>
</dbReference>
<reference evidence="3 4" key="1">
    <citation type="submission" date="2023-10" db="EMBL/GenBank/DDBJ databases">
        <title>Niallia locisalis sp.nov. isolated from a salt pond sample.</title>
        <authorList>
            <person name="Li X.-J."/>
            <person name="Dong L."/>
        </authorList>
    </citation>
    <scope>NUCLEOTIDE SEQUENCE [LARGE SCALE GENOMIC DNA]</scope>
    <source>
        <strain evidence="3 4">DSM 29761</strain>
    </source>
</reference>
<keyword evidence="4" id="KW-1185">Reference proteome</keyword>
<evidence type="ECO:0000256" key="2">
    <source>
        <dbReference type="SAM" id="SignalP"/>
    </source>
</evidence>
<sequence>MIRKFGLFLSLIMAVALITACSSEQKEGTTTASKEEAVNSGTEENEASSDKSYETGKTEAGTEKQEQLKKDSDEQSTSESNNDTNTTVSDSENGNTVQGETIISTDLMNNIGETLHLGYTPEQLKQEFGEPDSVKTTMSEMMLYYSDAVYTVSRTTNQVHLVSVQEGKASSFYENVSDVISTYSESGNWQLNEEIYDDEYHLVVQNSEFYMVFVSDPSASKIKSFWVQEV</sequence>
<feature type="compositionally biased region" description="Low complexity" evidence="1">
    <location>
        <begin position="77"/>
        <end position="93"/>
    </location>
</feature>
<feature type="chain" id="PRO_5047550425" evidence="2">
    <location>
        <begin position="27"/>
        <end position="230"/>
    </location>
</feature>
<proteinExistence type="predicted"/>
<evidence type="ECO:0000256" key="1">
    <source>
        <dbReference type="SAM" id="MobiDB-lite"/>
    </source>
</evidence>
<evidence type="ECO:0000313" key="3">
    <source>
        <dbReference type="EMBL" id="WVX80667.1"/>
    </source>
</evidence>
<protein>
    <submittedName>
        <fullName evidence="3">Uncharacterized protein</fullName>
    </submittedName>
</protein>
<dbReference type="EMBL" id="CP137640">
    <property type="protein sequence ID" value="WVX80667.1"/>
    <property type="molecule type" value="Genomic_DNA"/>
</dbReference>
<feature type="signal peptide" evidence="2">
    <location>
        <begin position="1"/>
        <end position="26"/>
    </location>
</feature>